<reference evidence="2" key="1">
    <citation type="journal article" date="2020" name="Stud. Mycol.">
        <title>101 Dothideomycetes genomes: a test case for predicting lifestyles and emergence of pathogens.</title>
        <authorList>
            <person name="Haridas S."/>
            <person name="Albert R."/>
            <person name="Binder M."/>
            <person name="Bloem J."/>
            <person name="Labutti K."/>
            <person name="Salamov A."/>
            <person name="Andreopoulos B."/>
            <person name="Baker S."/>
            <person name="Barry K."/>
            <person name="Bills G."/>
            <person name="Bluhm B."/>
            <person name="Cannon C."/>
            <person name="Castanera R."/>
            <person name="Culley D."/>
            <person name="Daum C."/>
            <person name="Ezra D."/>
            <person name="Gonzalez J."/>
            <person name="Henrissat B."/>
            <person name="Kuo A."/>
            <person name="Liang C."/>
            <person name="Lipzen A."/>
            <person name="Lutzoni F."/>
            <person name="Magnuson J."/>
            <person name="Mondo S."/>
            <person name="Nolan M."/>
            <person name="Ohm R."/>
            <person name="Pangilinan J."/>
            <person name="Park H.-J."/>
            <person name="Ramirez L."/>
            <person name="Alfaro M."/>
            <person name="Sun H."/>
            <person name="Tritt A."/>
            <person name="Yoshinaga Y."/>
            <person name="Zwiers L.-H."/>
            <person name="Turgeon B."/>
            <person name="Goodwin S."/>
            <person name="Spatafora J."/>
            <person name="Crous P."/>
            <person name="Grigoriev I."/>
        </authorList>
    </citation>
    <scope>NUCLEOTIDE SEQUENCE</scope>
    <source>
        <strain evidence="2">HMLAC05119</strain>
    </source>
</reference>
<evidence type="ECO:0000256" key="1">
    <source>
        <dbReference type="SAM" id="MobiDB-lite"/>
    </source>
</evidence>
<sequence>MTSTIGTGLRPRSTSHAYHHPQRAAPSSDHHEQRLEHHLHCKWVLQTPPREHSIAKHVT</sequence>
<evidence type="ECO:0000313" key="3">
    <source>
        <dbReference type="Proteomes" id="UP000800096"/>
    </source>
</evidence>
<dbReference type="Proteomes" id="UP000800096">
    <property type="component" value="Unassembled WGS sequence"/>
</dbReference>
<gene>
    <name evidence="2" type="ORF">BDU57DRAFT_514301</name>
</gene>
<feature type="region of interest" description="Disordered" evidence="1">
    <location>
        <begin position="1"/>
        <end position="35"/>
    </location>
</feature>
<dbReference type="EMBL" id="ML979134">
    <property type="protein sequence ID" value="KAF1917833.1"/>
    <property type="molecule type" value="Genomic_DNA"/>
</dbReference>
<accession>A0A6A5QR05</accession>
<name>A0A6A5QR05_AMPQU</name>
<evidence type="ECO:0000313" key="2">
    <source>
        <dbReference type="EMBL" id="KAF1917833.1"/>
    </source>
</evidence>
<organism evidence="2 3">
    <name type="scientific">Ampelomyces quisqualis</name>
    <name type="common">Powdery mildew agent</name>
    <dbReference type="NCBI Taxonomy" id="50730"/>
    <lineage>
        <taxon>Eukaryota</taxon>
        <taxon>Fungi</taxon>
        <taxon>Dikarya</taxon>
        <taxon>Ascomycota</taxon>
        <taxon>Pezizomycotina</taxon>
        <taxon>Dothideomycetes</taxon>
        <taxon>Pleosporomycetidae</taxon>
        <taxon>Pleosporales</taxon>
        <taxon>Pleosporineae</taxon>
        <taxon>Phaeosphaeriaceae</taxon>
        <taxon>Ampelomyces</taxon>
    </lineage>
</organism>
<keyword evidence="3" id="KW-1185">Reference proteome</keyword>
<proteinExistence type="predicted"/>
<feature type="compositionally biased region" description="Polar residues" evidence="1">
    <location>
        <begin position="1"/>
        <end position="16"/>
    </location>
</feature>
<protein>
    <submittedName>
        <fullName evidence="2">Uncharacterized protein</fullName>
    </submittedName>
</protein>
<dbReference type="AlphaFoldDB" id="A0A6A5QR05"/>